<evidence type="ECO:0000313" key="1">
    <source>
        <dbReference type="EMBL" id="HIS24266.1"/>
    </source>
</evidence>
<sequence>MKKRLTAIAICFVLVFTMTIMSSAVSSKTIKRELSSGATATSSLSWFEPFPNTTETTGSGTATTSINRAQLCNVSVTISGTYVSGGNSIQSTYSMNDTQYYDNGAGGINAATASVIAPGYGYWSSLGSDHTAYYAGARDSWIMIK</sequence>
<gene>
    <name evidence="1" type="ORF">IAD01_02550</name>
</gene>
<organism evidence="1 2">
    <name type="scientific">Candidatus Faeciplasma gallinarum</name>
    <dbReference type="NCBI Taxonomy" id="2840799"/>
    <lineage>
        <taxon>Bacteria</taxon>
        <taxon>Bacillati</taxon>
        <taxon>Bacillota</taxon>
        <taxon>Clostridia</taxon>
        <taxon>Eubacteriales</taxon>
        <taxon>Oscillospiraceae</taxon>
        <taxon>Oscillospiraceae incertae sedis</taxon>
        <taxon>Candidatus Faeciplasma</taxon>
    </lineage>
</organism>
<dbReference type="Proteomes" id="UP000823982">
    <property type="component" value="Unassembled WGS sequence"/>
</dbReference>
<dbReference type="AlphaFoldDB" id="A0A9D1EN57"/>
<reference evidence="1" key="1">
    <citation type="submission" date="2020-10" db="EMBL/GenBank/DDBJ databases">
        <authorList>
            <person name="Gilroy R."/>
        </authorList>
    </citation>
    <scope>NUCLEOTIDE SEQUENCE</scope>
    <source>
        <strain evidence="1">CHK157-1446</strain>
    </source>
</reference>
<dbReference type="EMBL" id="DVIR01000028">
    <property type="protein sequence ID" value="HIS24266.1"/>
    <property type="molecule type" value="Genomic_DNA"/>
</dbReference>
<accession>A0A9D1EN57</accession>
<comment type="caution">
    <text evidence="1">The sequence shown here is derived from an EMBL/GenBank/DDBJ whole genome shotgun (WGS) entry which is preliminary data.</text>
</comment>
<reference evidence="1" key="2">
    <citation type="journal article" date="2021" name="PeerJ">
        <title>Extensive microbial diversity within the chicken gut microbiome revealed by metagenomics and culture.</title>
        <authorList>
            <person name="Gilroy R."/>
            <person name="Ravi A."/>
            <person name="Getino M."/>
            <person name="Pursley I."/>
            <person name="Horton D.L."/>
            <person name="Alikhan N.F."/>
            <person name="Baker D."/>
            <person name="Gharbi K."/>
            <person name="Hall N."/>
            <person name="Watson M."/>
            <person name="Adriaenssens E.M."/>
            <person name="Foster-Nyarko E."/>
            <person name="Jarju S."/>
            <person name="Secka A."/>
            <person name="Antonio M."/>
            <person name="Oren A."/>
            <person name="Chaudhuri R.R."/>
            <person name="La Ragione R."/>
            <person name="Hildebrand F."/>
            <person name="Pallen M.J."/>
        </authorList>
    </citation>
    <scope>NUCLEOTIDE SEQUENCE</scope>
    <source>
        <strain evidence="1">CHK157-1446</strain>
    </source>
</reference>
<name>A0A9D1EN57_9FIRM</name>
<proteinExistence type="predicted"/>
<protein>
    <submittedName>
        <fullName evidence="1">Uncharacterized protein</fullName>
    </submittedName>
</protein>
<evidence type="ECO:0000313" key="2">
    <source>
        <dbReference type="Proteomes" id="UP000823982"/>
    </source>
</evidence>